<protein>
    <submittedName>
        <fullName evidence="2">MbtH protein</fullName>
    </submittedName>
</protein>
<dbReference type="InterPro" id="IPR037407">
    <property type="entry name" value="MLP_fam"/>
</dbReference>
<organism evidence="2 3">
    <name type="scientific">Paenibacillus cellulosilyticus</name>
    <dbReference type="NCBI Taxonomy" id="375489"/>
    <lineage>
        <taxon>Bacteria</taxon>
        <taxon>Bacillati</taxon>
        <taxon>Bacillota</taxon>
        <taxon>Bacilli</taxon>
        <taxon>Bacillales</taxon>
        <taxon>Paenibacillaceae</taxon>
        <taxon>Paenibacillus</taxon>
    </lineage>
</organism>
<name>A0A2V2YKI7_9BACL</name>
<evidence type="ECO:0000313" key="2">
    <source>
        <dbReference type="EMBL" id="PWV93782.1"/>
    </source>
</evidence>
<dbReference type="Pfam" id="PF03621">
    <property type="entry name" value="MbtH"/>
    <property type="match status" value="1"/>
</dbReference>
<gene>
    <name evidence="2" type="ORF">DFQ01_13421</name>
</gene>
<dbReference type="SMART" id="SM00923">
    <property type="entry name" value="MbtH"/>
    <property type="match status" value="1"/>
</dbReference>
<dbReference type="OrthoDB" id="7584480at2"/>
<dbReference type="Gene3D" id="3.90.820.10">
    <property type="entry name" value="Structural Genomics, Unknown Function 30-nov-00 1gh9 Mol_id"/>
    <property type="match status" value="1"/>
</dbReference>
<dbReference type="GO" id="GO:0019290">
    <property type="term" value="P:siderophore biosynthetic process"/>
    <property type="evidence" value="ECO:0007669"/>
    <property type="project" value="TreeGrafter"/>
</dbReference>
<dbReference type="PANTHER" id="PTHR38444:SF1">
    <property type="entry name" value="ENTEROBACTIN BIOSYNTHESIS PROTEIN YBDZ"/>
    <property type="match status" value="1"/>
</dbReference>
<keyword evidence="3" id="KW-1185">Reference proteome</keyword>
<dbReference type="RefSeq" id="WP_110046978.1">
    <property type="nucleotide sequence ID" value="NZ_CP054613.1"/>
</dbReference>
<dbReference type="GO" id="GO:0005829">
    <property type="term" value="C:cytosol"/>
    <property type="evidence" value="ECO:0007669"/>
    <property type="project" value="TreeGrafter"/>
</dbReference>
<dbReference type="AlphaFoldDB" id="A0A2V2YKI7"/>
<feature type="domain" description="MbtH-like" evidence="1">
    <location>
        <begin position="3"/>
        <end position="53"/>
    </location>
</feature>
<dbReference type="SUPFAM" id="SSF160582">
    <property type="entry name" value="MbtH-like"/>
    <property type="match status" value="1"/>
</dbReference>
<comment type="caution">
    <text evidence="2">The sequence shown here is derived from an EMBL/GenBank/DDBJ whole genome shotgun (WGS) entry which is preliminary data.</text>
</comment>
<dbReference type="Proteomes" id="UP000246635">
    <property type="component" value="Unassembled WGS sequence"/>
</dbReference>
<reference evidence="2 3" key="1">
    <citation type="submission" date="2018-05" db="EMBL/GenBank/DDBJ databases">
        <title>Genomic Encyclopedia of Type Strains, Phase III (KMG-III): the genomes of soil and plant-associated and newly described type strains.</title>
        <authorList>
            <person name="Whitman W."/>
        </authorList>
    </citation>
    <scope>NUCLEOTIDE SEQUENCE [LARGE SCALE GENOMIC DNA]</scope>
    <source>
        <strain evidence="2 3">CECT 5696</strain>
    </source>
</reference>
<accession>A0A2V2YKI7</accession>
<evidence type="ECO:0000313" key="3">
    <source>
        <dbReference type="Proteomes" id="UP000246635"/>
    </source>
</evidence>
<evidence type="ECO:0000259" key="1">
    <source>
        <dbReference type="SMART" id="SM00923"/>
    </source>
</evidence>
<sequence length="75" mass="8401">MTNPFEQAAGTFHVLMNAEGQYSLWPSFIQVPAGWQVIVDTQAREACVAYINTHWTDLKPRSLGRITSALHAQEV</sequence>
<dbReference type="PANTHER" id="PTHR38444">
    <property type="entry name" value="ENTEROBACTIN BIOSYNTHESIS PROTEIN YBDZ"/>
    <property type="match status" value="1"/>
</dbReference>
<dbReference type="EMBL" id="QGTQ01000034">
    <property type="protein sequence ID" value="PWV93782.1"/>
    <property type="molecule type" value="Genomic_DNA"/>
</dbReference>
<proteinExistence type="predicted"/>
<dbReference type="InterPro" id="IPR038020">
    <property type="entry name" value="MbtH-like_sf"/>
</dbReference>
<dbReference type="InterPro" id="IPR005153">
    <property type="entry name" value="MbtH-like_dom"/>
</dbReference>